<dbReference type="PROSITE" id="PS01124">
    <property type="entry name" value="HTH_ARAC_FAMILY_2"/>
    <property type="match status" value="1"/>
</dbReference>
<dbReference type="InterPro" id="IPR036890">
    <property type="entry name" value="HATPase_C_sf"/>
</dbReference>
<dbReference type="InterPro" id="IPR009057">
    <property type="entry name" value="Homeodomain-like_sf"/>
</dbReference>
<evidence type="ECO:0000256" key="9">
    <source>
        <dbReference type="ARBA" id="ARBA00023015"/>
    </source>
</evidence>
<feature type="modified residue" description="4-aspartylphosphate" evidence="11">
    <location>
        <position position="1167"/>
    </location>
</feature>
<evidence type="ECO:0000313" key="16">
    <source>
        <dbReference type="EMBL" id="RKR80132.1"/>
    </source>
</evidence>
<evidence type="ECO:0000256" key="7">
    <source>
        <dbReference type="ARBA" id="ARBA00022840"/>
    </source>
</evidence>
<dbReference type="InterPro" id="IPR013783">
    <property type="entry name" value="Ig-like_fold"/>
</dbReference>
<comment type="catalytic activity">
    <reaction evidence="1">
        <text>ATP + protein L-histidine = ADP + protein N-phospho-L-histidine.</text>
        <dbReference type="EC" id="2.7.13.3"/>
    </reaction>
</comment>
<keyword evidence="8" id="KW-0902">Two-component regulatory system</keyword>
<evidence type="ECO:0000256" key="12">
    <source>
        <dbReference type="SAM" id="Phobius"/>
    </source>
</evidence>
<dbReference type="InterPro" id="IPR011006">
    <property type="entry name" value="CheY-like_superfamily"/>
</dbReference>
<dbReference type="Pfam" id="PF02518">
    <property type="entry name" value="HATPase_c"/>
    <property type="match status" value="1"/>
</dbReference>
<dbReference type="Gene3D" id="2.60.40.10">
    <property type="entry name" value="Immunoglobulins"/>
    <property type="match status" value="1"/>
</dbReference>
<evidence type="ECO:0000256" key="8">
    <source>
        <dbReference type="ARBA" id="ARBA00023012"/>
    </source>
</evidence>
<gene>
    <name evidence="16" type="ORF">BDD43_0227</name>
</gene>
<dbReference type="InterPro" id="IPR011110">
    <property type="entry name" value="Reg_prop"/>
</dbReference>
<keyword evidence="12" id="KW-1133">Transmembrane helix</keyword>
<dbReference type="PANTHER" id="PTHR43547:SF2">
    <property type="entry name" value="HYBRID SIGNAL TRANSDUCTION HISTIDINE KINASE C"/>
    <property type="match status" value="1"/>
</dbReference>
<dbReference type="Proteomes" id="UP000268007">
    <property type="component" value="Unassembled WGS sequence"/>
</dbReference>
<dbReference type="CDD" id="cd17574">
    <property type="entry name" value="REC_OmpR"/>
    <property type="match status" value="1"/>
</dbReference>
<dbReference type="FunFam" id="1.10.287.130:FF:000045">
    <property type="entry name" value="Two-component system sensor histidine kinase/response regulator"/>
    <property type="match status" value="1"/>
</dbReference>
<name>A0A495IU79_9SPHI</name>
<keyword evidence="5" id="KW-0547">Nucleotide-binding</keyword>
<dbReference type="GO" id="GO:0043565">
    <property type="term" value="F:sequence-specific DNA binding"/>
    <property type="evidence" value="ECO:0007669"/>
    <property type="project" value="InterPro"/>
</dbReference>
<dbReference type="Pfam" id="PF12833">
    <property type="entry name" value="HTH_18"/>
    <property type="match status" value="1"/>
</dbReference>
<dbReference type="GO" id="GO:0000155">
    <property type="term" value="F:phosphorelay sensor kinase activity"/>
    <property type="evidence" value="ECO:0007669"/>
    <property type="project" value="InterPro"/>
</dbReference>
<dbReference type="EMBL" id="RBKU01000001">
    <property type="protein sequence ID" value="RKR80132.1"/>
    <property type="molecule type" value="Genomic_DNA"/>
</dbReference>
<keyword evidence="17" id="KW-1185">Reference proteome</keyword>
<dbReference type="Pfam" id="PF07494">
    <property type="entry name" value="Reg_prop"/>
    <property type="match status" value="7"/>
</dbReference>
<evidence type="ECO:0000256" key="5">
    <source>
        <dbReference type="ARBA" id="ARBA00022741"/>
    </source>
</evidence>
<evidence type="ECO:0000256" key="10">
    <source>
        <dbReference type="ARBA" id="ARBA00023163"/>
    </source>
</evidence>
<dbReference type="InterPro" id="IPR005467">
    <property type="entry name" value="His_kinase_dom"/>
</dbReference>
<dbReference type="SMART" id="SM00388">
    <property type="entry name" value="HisKA"/>
    <property type="match status" value="1"/>
</dbReference>
<evidence type="ECO:0000256" key="1">
    <source>
        <dbReference type="ARBA" id="ARBA00000085"/>
    </source>
</evidence>
<dbReference type="SUPFAM" id="SSF63829">
    <property type="entry name" value="Calcium-dependent phosphotriesterase"/>
    <property type="match status" value="3"/>
</dbReference>
<reference evidence="16 17" key="1">
    <citation type="submission" date="2018-10" db="EMBL/GenBank/DDBJ databases">
        <title>Genomic Encyclopedia of Archaeal and Bacterial Type Strains, Phase II (KMG-II): from individual species to whole genera.</title>
        <authorList>
            <person name="Goeker M."/>
        </authorList>
    </citation>
    <scope>NUCLEOTIDE SEQUENCE [LARGE SCALE GENOMIC DNA]</scope>
    <source>
        <strain evidence="16 17">DSM 18602</strain>
    </source>
</reference>
<sequence length="1371" mass="155460">MKKILILIILQFILVNLSFSQFSFDHVSVSNGLSQSTVLSVLKDSRGYMWFGTRDRLNRYDARNIKIYNYNPADSSSISCNDYVFFVFEDQGKNIWIGTSRGLNRYIPESDSFERILQKNIDPGSLNSNNIYCSYQDASGRLWFGGDKGINMLSSSTSRKFIHFYKGTLTKAGLAGNQIYAICQDRAQNIWVGTTEGLTRISFKNGKYVFKNFTSSPTDPDGLDGNSVKTIIEDRKGNICIGTETGGLNLFNPKTSKFSHFKHEPSNSNSLINNDIRKIITDKNGVLWIGTMDGLNLFDEDKKEFKLYQHDIENRNSLSDNSIKDIYIDNYGTVWIGTMFGGVNIIHPNAIPFTIYQASKYKNSISGNVVSTIIGDAKQNLWIGTEGKGINYFDKKNQLFTHYNNDPKNAGSISANFVKAIFKDGDNNIWIGLHRGGLDLFQPSSNSFKHHRHNESDPYSISSDIVSCIFEDSFHRFWVGTSKGLDIFDKRLHQFRNYINSPSTPLRLSSYGIRCIYEDSHHNIWVGTTGGLNLMKAGSTTFTWFKIDETDEKTLRKGYINCINEDSDGAIWVGSFHGGLSRYDPQTQTFKTYKMQSGLPSDNVLNIQSSENHCLWVSTDNGLAKFNTVTQKFKSYAVADGLPTNEFSYNSSFKDASGNLYFGSYNGLISFNPRQIKESGIASPVRFTSLKLFNQPVGIKDNTNLLKQDISLTQSITFTAAQNVFSIDFAALDYNQQGGGQYMYKLQGFEKNWNYVKVPNATYTNLPAGDYDLLVKAGNNDGYWTNDVTSVHIVILPPLYKTWWAYFIYAICFAGVLFLLIRFFRRQARLERDLYYEHLNSERQQEVHRMKLDFFTKVSHEIRTPLTLILAPVEKMIDLTVDNSLIGRQLVYVKQNTDRLMRLVNELLDFRTIETGHMMLHVAELDIVKFCYDVYMSFESVSAAKNINYQFHSPSENVFVYFDAPQFEKVLFNILSNAFKFTPAEGTIIMRVDSQPDSVNIIITDNGDGISSAAQQFIFDEFYQDKQSSKSSGWGIGLALAKNITELHKGKITVKSTVATEDNSGSTCFEVSLLKGKEHFSEDEFADVLIQHRKPLEPDYPAAILHIPVPEFNNKEKQLLLIVEDNDEVRGFIKESLSEVYEIIESTNGLDGWDMACKIIPDLIVSDVTMPVMDGLEFCSKLKTDDRTSHIPVILLTAKAAHSYQLQGLETGADVYLTKPFSMQVLKLNIRNLILARHAMRKKYAQQITLIPKNKIIESPDEKFLNKLMDIVERKMEDPDFDVISLVNDIAMSQTVLYRKIKALTGLNIADFIKSARLKQAALLLAQNKLSVADVAYNVGFKDRKYFSKEFKKQFGKVPSEYARDAQPTSI</sequence>
<dbReference type="InterPro" id="IPR001789">
    <property type="entry name" value="Sig_transdc_resp-reg_receiver"/>
</dbReference>
<proteinExistence type="predicted"/>
<evidence type="ECO:0000259" key="14">
    <source>
        <dbReference type="PROSITE" id="PS50109"/>
    </source>
</evidence>
<feature type="domain" description="Response regulatory" evidence="15">
    <location>
        <begin position="1119"/>
        <end position="1234"/>
    </location>
</feature>
<dbReference type="SUPFAM" id="SSF55874">
    <property type="entry name" value="ATPase domain of HSP90 chaperone/DNA topoisomerase II/histidine kinase"/>
    <property type="match status" value="1"/>
</dbReference>
<dbReference type="PROSITE" id="PS50110">
    <property type="entry name" value="RESPONSE_REGULATORY"/>
    <property type="match status" value="1"/>
</dbReference>
<dbReference type="Pfam" id="PF07495">
    <property type="entry name" value="Y_Y_Y"/>
    <property type="match status" value="1"/>
</dbReference>
<dbReference type="Gene3D" id="1.10.10.60">
    <property type="entry name" value="Homeodomain-like"/>
    <property type="match status" value="1"/>
</dbReference>
<dbReference type="Gene3D" id="3.30.565.10">
    <property type="entry name" value="Histidine kinase-like ATPase, C-terminal domain"/>
    <property type="match status" value="1"/>
</dbReference>
<keyword evidence="9" id="KW-0805">Transcription regulation</keyword>
<evidence type="ECO:0000259" key="13">
    <source>
        <dbReference type="PROSITE" id="PS01124"/>
    </source>
</evidence>
<dbReference type="SUPFAM" id="SSF46689">
    <property type="entry name" value="Homeodomain-like"/>
    <property type="match status" value="1"/>
</dbReference>
<evidence type="ECO:0000256" key="11">
    <source>
        <dbReference type="PROSITE-ProRule" id="PRU00169"/>
    </source>
</evidence>
<dbReference type="GO" id="GO:0005524">
    <property type="term" value="F:ATP binding"/>
    <property type="evidence" value="ECO:0007669"/>
    <property type="project" value="UniProtKB-KW"/>
</dbReference>
<evidence type="ECO:0000256" key="6">
    <source>
        <dbReference type="ARBA" id="ARBA00022777"/>
    </source>
</evidence>
<dbReference type="InterPro" id="IPR015943">
    <property type="entry name" value="WD40/YVTN_repeat-like_dom_sf"/>
</dbReference>
<dbReference type="FunFam" id="3.30.565.10:FF:000037">
    <property type="entry name" value="Hybrid sensor histidine kinase/response regulator"/>
    <property type="match status" value="1"/>
</dbReference>
<keyword evidence="12" id="KW-0472">Membrane</keyword>
<dbReference type="InterPro" id="IPR003661">
    <property type="entry name" value="HisK_dim/P_dom"/>
</dbReference>
<evidence type="ECO:0000313" key="17">
    <source>
        <dbReference type="Proteomes" id="UP000268007"/>
    </source>
</evidence>
<dbReference type="InterPro" id="IPR018060">
    <property type="entry name" value="HTH_AraC"/>
</dbReference>
<dbReference type="Gene3D" id="3.40.50.2300">
    <property type="match status" value="1"/>
</dbReference>
<keyword evidence="4" id="KW-0808">Transferase</keyword>
<dbReference type="OrthoDB" id="9809670at2"/>
<feature type="domain" description="HTH araC/xylS-type" evidence="13">
    <location>
        <begin position="1266"/>
        <end position="1365"/>
    </location>
</feature>
<keyword evidence="10" id="KW-0804">Transcription</keyword>
<evidence type="ECO:0000256" key="3">
    <source>
        <dbReference type="ARBA" id="ARBA00022553"/>
    </source>
</evidence>
<dbReference type="PRINTS" id="PR00344">
    <property type="entry name" value="BCTRLSENSOR"/>
</dbReference>
<accession>A0A495IU79</accession>
<evidence type="ECO:0000256" key="4">
    <source>
        <dbReference type="ARBA" id="ARBA00022679"/>
    </source>
</evidence>
<keyword evidence="3 11" id="KW-0597">Phosphoprotein</keyword>
<evidence type="ECO:0000256" key="2">
    <source>
        <dbReference type="ARBA" id="ARBA00012438"/>
    </source>
</evidence>
<dbReference type="SMART" id="SM00342">
    <property type="entry name" value="HTH_ARAC"/>
    <property type="match status" value="1"/>
</dbReference>
<dbReference type="CDD" id="cd00082">
    <property type="entry name" value="HisKA"/>
    <property type="match status" value="1"/>
</dbReference>
<dbReference type="SUPFAM" id="SSF52172">
    <property type="entry name" value="CheY-like"/>
    <property type="match status" value="1"/>
</dbReference>
<dbReference type="InterPro" id="IPR003594">
    <property type="entry name" value="HATPase_dom"/>
</dbReference>
<dbReference type="Pfam" id="PF00512">
    <property type="entry name" value="HisKA"/>
    <property type="match status" value="1"/>
</dbReference>
<evidence type="ECO:0000259" key="15">
    <source>
        <dbReference type="PROSITE" id="PS50110"/>
    </source>
</evidence>
<dbReference type="PANTHER" id="PTHR43547">
    <property type="entry name" value="TWO-COMPONENT HISTIDINE KINASE"/>
    <property type="match status" value="1"/>
</dbReference>
<dbReference type="SMART" id="SM00387">
    <property type="entry name" value="HATPase_c"/>
    <property type="match status" value="1"/>
</dbReference>
<feature type="domain" description="Histidine kinase" evidence="14">
    <location>
        <begin position="857"/>
        <end position="1077"/>
    </location>
</feature>
<dbReference type="SUPFAM" id="SSF47384">
    <property type="entry name" value="Homodimeric domain of signal transducing histidine kinase"/>
    <property type="match status" value="1"/>
</dbReference>
<dbReference type="SMART" id="SM00448">
    <property type="entry name" value="REC"/>
    <property type="match status" value="1"/>
</dbReference>
<dbReference type="RefSeq" id="WP_121195806.1">
    <property type="nucleotide sequence ID" value="NZ_RBKU01000001.1"/>
</dbReference>
<organism evidence="16 17">
    <name type="scientific">Mucilaginibacter gracilis</name>
    <dbReference type="NCBI Taxonomy" id="423350"/>
    <lineage>
        <taxon>Bacteria</taxon>
        <taxon>Pseudomonadati</taxon>
        <taxon>Bacteroidota</taxon>
        <taxon>Sphingobacteriia</taxon>
        <taxon>Sphingobacteriales</taxon>
        <taxon>Sphingobacteriaceae</taxon>
        <taxon>Mucilaginibacter</taxon>
    </lineage>
</organism>
<keyword evidence="6" id="KW-0418">Kinase</keyword>
<feature type="transmembrane region" description="Helical" evidence="12">
    <location>
        <begin position="803"/>
        <end position="824"/>
    </location>
</feature>
<protein>
    <recommendedName>
        <fullName evidence="2">histidine kinase</fullName>
        <ecNumber evidence="2">2.7.13.3</ecNumber>
    </recommendedName>
</protein>
<dbReference type="Gene3D" id="2.130.10.10">
    <property type="entry name" value="YVTN repeat-like/Quinoprotein amine dehydrogenase"/>
    <property type="match status" value="3"/>
</dbReference>
<dbReference type="InterPro" id="IPR036097">
    <property type="entry name" value="HisK_dim/P_sf"/>
</dbReference>
<dbReference type="EC" id="2.7.13.3" evidence="2"/>
<dbReference type="InterPro" id="IPR004358">
    <property type="entry name" value="Sig_transdc_His_kin-like_C"/>
</dbReference>
<keyword evidence="12" id="KW-0812">Transmembrane</keyword>
<dbReference type="PROSITE" id="PS50109">
    <property type="entry name" value="HIS_KIN"/>
    <property type="match status" value="1"/>
</dbReference>
<dbReference type="GO" id="GO:0003700">
    <property type="term" value="F:DNA-binding transcription factor activity"/>
    <property type="evidence" value="ECO:0007669"/>
    <property type="project" value="InterPro"/>
</dbReference>
<keyword evidence="7" id="KW-0067">ATP-binding</keyword>
<dbReference type="Gene3D" id="1.10.287.130">
    <property type="match status" value="1"/>
</dbReference>
<dbReference type="Pfam" id="PF00072">
    <property type="entry name" value="Response_reg"/>
    <property type="match status" value="1"/>
</dbReference>
<dbReference type="InterPro" id="IPR011123">
    <property type="entry name" value="Y_Y_Y"/>
</dbReference>
<dbReference type="FunFam" id="2.60.40.10:FF:000791">
    <property type="entry name" value="Two-component system sensor histidine kinase/response regulator"/>
    <property type="match status" value="1"/>
</dbReference>
<comment type="caution">
    <text evidence="16">The sequence shown here is derived from an EMBL/GenBank/DDBJ whole genome shotgun (WGS) entry which is preliminary data.</text>
</comment>